<evidence type="ECO:0000256" key="4">
    <source>
        <dbReference type="ARBA" id="ARBA00034481"/>
    </source>
</evidence>
<dbReference type="GO" id="GO:0032259">
    <property type="term" value="P:methylation"/>
    <property type="evidence" value="ECO:0007669"/>
    <property type="project" value="UniProtKB-KW"/>
</dbReference>
<feature type="active site" description="Proton acceptor" evidence="5">
    <location>
        <position position="257"/>
    </location>
</feature>
<dbReference type="InterPro" id="IPR029063">
    <property type="entry name" value="SAM-dependent_MTases_sf"/>
</dbReference>
<dbReference type="GO" id="GO:0046983">
    <property type="term" value="F:protein dimerization activity"/>
    <property type="evidence" value="ECO:0007669"/>
    <property type="project" value="InterPro"/>
</dbReference>
<dbReference type="InterPro" id="IPR016461">
    <property type="entry name" value="COMT-like"/>
</dbReference>
<dbReference type="PANTHER" id="PTHR11746">
    <property type="entry name" value="O-METHYLTRANSFERASE"/>
    <property type="match status" value="1"/>
</dbReference>
<reference evidence="8" key="1">
    <citation type="journal article" name="Molecules">
        <title>Biochemical Characterization of a Flavonoid O-methyltransferase from Perilla Leaves and Its Application in 7-Methoxyflavonoid Production.</title>
        <authorList>
            <person name="Park H.L."/>
            <person name="Lee J.C."/>
            <person name="Lee K."/>
            <person name="Lee J.M."/>
            <person name="Nam H.J."/>
            <person name="Bhoo S.H."/>
            <person name="Lee T.H."/>
            <person name="Lee S.-W."/>
            <person name="Cho M.-H."/>
        </authorList>
    </citation>
    <scope>NUCLEOTIDE SEQUENCE</scope>
</reference>
<evidence type="ECO:0000313" key="8">
    <source>
        <dbReference type="EMBL" id="QOE76460.1"/>
    </source>
</evidence>
<dbReference type="Gene3D" id="1.10.10.10">
    <property type="entry name" value="Winged helix-like DNA-binding domain superfamily/Winged helix DNA-binding domain"/>
    <property type="match status" value="1"/>
</dbReference>
<dbReference type="Pfam" id="PF08100">
    <property type="entry name" value="Dimerisation"/>
    <property type="match status" value="1"/>
</dbReference>
<feature type="domain" description="O-methyltransferase C-terminal" evidence="6">
    <location>
        <begin position="128"/>
        <end position="334"/>
    </location>
</feature>
<accession>A0A866VYG3</accession>
<dbReference type="InterPro" id="IPR012967">
    <property type="entry name" value="COMT_dimerisation"/>
</dbReference>
<dbReference type="AlphaFoldDB" id="A0A866VYG3"/>
<dbReference type="GO" id="GO:0008757">
    <property type="term" value="F:S-adenosylmethionine-dependent methyltransferase activity"/>
    <property type="evidence" value="ECO:0007669"/>
    <property type="project" value="UniProtKB-ARBA"/>
</dbReference>
<dbReference type="PIRSF" id="PIRSF005739">
    <property type="entry name" value="O-mtase"/>
    <property type="match status" value="1"/>
</dbReference>
<dbReference type="InterPro" id="IPR001077">
    <property type="entry name" value="COMT_C"/>
</dbReference>
<keyword evidence="1 8" id="KW-0489">Methyltransferase</keyword>
<evidence type="ECO:0000256" key="3">
    <source>
        <dbReference type="ARBA" id="ARBA00022691"/>
    </source>
</evidence>
<dbReference type="Gene3D" id="3.40.50.150">
    <property type="entry name" value="Vaccinia Virus protein VP39"/>
    <property type="match status" value="1"/>
</dbReference>
<dbReference type="FunFam" id="1.10.10.10:FF:000357">
    <property type="entry name" value="Caffeic acid 3-O-methyltransferase"/>
    <property type="match status" value="1"/>
</dbReference>
<evidence type="ECO:0000256" key="1">
    <source>
        <dbReference type="ARBA" id="ARBA00022603"/>
    </source>
</evidence>
<name>A0A866VYG3_PERFR</name>
<dbReference type="FunFam" id="3.40.50.150:FF:000061">
    <property type="entry name" value="Caffeic acid O-methyltransferase"/>
    <property type="match status" value="1"/>
</dbReference>
<protein>
    <submittedName>
        <fullName evidence="8">O-methyltransferase 3</fullName>
    </submittedName>
</protein>
<dbReference type="GO" id="GO:0009813">
    <property type="term" value="P:flavonoid biosynthetic process"/>
    <property type="evidence" value="ECO:0007669"/>
    <property type="project" value="UniProtKB-ARBA"/>
</dbReference>
<evidence type="ECO:0000256" key="2">
    <source>
        <dbReference type="ARBA" id="ARBA00022679"/>
    </source>
</evidence>
<dbReference type="InterPro" id="IPR036388">
    <property type="entry name" value="WH-like_DNA-bd_sf"/>
</dbReference>
<gene>
    <name evidence="8" type="primary">OMT3</name>
</gene>
<comment type="similarity">
    <text evidence="4">Belongs to the class I-like SAM-binding methyltransferase superfamily. Cation-independent O-methyltransferase family. COMT subfamily.</text>
</comment>
<keyword evidence="2 8" id="KW-0808">Transferase</keyword>
<feature type="domain" description="O-methyltransferase dimerisation" evidence="7">
    <location>
        <begin position="15"/>
        <end position="105"/>
    </location>
</feature>
<evidence type="ECO:0000259" key="6">
    <source>
        <dbReference type="Pfam" id="PF00891"/>
    </source>
</evidence>
<dbReference type="GO" id="GO:0008171">
    <property type="term" value="F:O-methyltransferase activity"/>
    <property type="evidence" value="ECO:0007669"/>
    <property type="project" value="InterPro"/>
</dbReference>
<evidence type="ECO:0000256" key="5">
    <source>
        <dbReference type="PIRSR" id="PIRSR005739-1"/>
    </source>
</evidence>
<sequence length="352" mass="38800">MKNSSTDEDLSIFAMQVATSSIVPRALKAVIELDLLEMMKKAGRPLSTSEMAAQIQATNPEAALMIDRILRVLIASNILECTTAASHGGAERLYSLAPVCKFFTKNDDGVSWAPLFLMIQDRVFTEAWDHVKDAIVEGGIPFNIAHGMSGFEYPATDPRYNKIFNQAMSDESTMFMHKILELYDGFDGLKSVVDVGGGIGASLKMIITKYPSIQAINFDLPHVIQNAPSHPGLEHRSGDMFVSVPTGDAILLKWIIHNWSDGHCLKLLKNCYEALPEKGKVIIADRILPETENYKEASASVDLAGDALMLTLFTGGKERAEAEFQALAKASGFKHFRKVCCAFSTWIMELYK</sequence>
<dbReference type="EMBL" id="MT909556">
    <property type="protein sequence ID" value="QOE76460.1"/>
    <property type="molecule type" value="mRNA"/>
</dbReference>
<dbReference type="SUPFAM" id="SSF53335">
    <property type="entry name" value="S-adenosyl-L-methionine-dependent methyltransferases"/>
    <property type="match status" value="1"/>
</dbReference>
<evidence type="ECO:0000259" key="7">
    <source>
        <dbReference type="Pfam" id="PF08100"/>
    </source>
</evidence>
<dbReference type="PROSITE" id="PS51683">
    <property type="entry name" value="SAM_OMT_II"/>
    <property type="match status" value="1"/>
</dbReference>
<dbReference type="Pfam" id="PF00891">
    <property type="entry name" value="Methyltransf_2"/>
    <property type="match status" value="1"/>
</dbReference>
<dbReference type="SUPFAM" id="SSF46785">
    <property type="entry name" value="Winged helix' DNA-binding domain"/>
    <property type="match status" value="1"/>
</dbReference>
<organism evidence="8">
    <name type="scientific">Perilla frutescens</name>
    <name type="common">Beefsteak mint</name>
    <name type="synonym">Perilla ocymoides</name>
    <dbReference type="NCBI Taxonomy" id="48386"/>
    <lineage>
        <taxon>Eukaryota</taxon>
        <taxon>Viridiplantae</taxon>
        <taxon>Streptophyta</taxon>
        <taxon>Embryophyta</taxon>
        <taxon>Tracheophyta</taxon>
        <taxon>Spermatophyta</taxon>
        <taxon>Magnoliopsida</taxon>
        <taxon>eudicotyledons</taxon>
        <taxon>Gunneridae</taxon>
        <taxon>Pentapetalae</taxon>
        <taxon>asterids</taxon>
        <taxon>lamiids</taxon>
        <taxon>Lamiales</taxon>
        <taxon>Lamiaceae</taxon>
        <taxon>Nepetoideae</taxon>
        <taxon>Elsholtzieae</taxon>
        <taxon>Perilla</taxon>
    </lineage>
</organism>
<proteinExistence type="evidence at transcript level"/>
<dbReference type="InterPro" id="IPR036390">
    <property type="entry name" value="WH_DNA-bd_sf"/>
</dbReference>
<keyword evidence="3" id="KW-0949">S-adenosyl-L-methionine</keyword>